<dbReference type="PROSITE" id="PS50893">
    <property type="entry name" value="ABC_TRANSPORTER_2"/>
    <property type="match status" value="1"/>
</dbReference>
<feature type="transmembrane region" description="Helical" evidence="1">
    <location>
        <begin position="668"/>
        <end position="692"/>
    </location>
</feature>
<gene>
    <name evidence="3" type="ORF">KSV97_10310</name>
    <name evidence="4" type="ORF">KSW06_10280</name>
</gene>
<dbReference type="GO" id="GO:0005524">
    <property type="term" value="F:ATP binding"/>
    <property type="evidence" value="ECO:0007669"/>
    <property type="project" value="UniProtKB-KW"/>
</dbReference>
<dbReference type="GO" id="GO:0005886">
    <property type="term" value="C:plasma membrane"/>
    <property type="evidence" value="ECO:0007669"/>
    <property type="project" value="TreeGrafter"/>
</dbReference>
<feature type="transmembrane region" description="Helical" evidence="1">
    <location>
        <begin position="636"/>
        <end position="662"/>
    </location>
</feature>
<evidence type="ECO:0000313" key="3">
    <source>
        <dbReference type="EMBL" id="MBV3383592.1"/>
    </source>
</evidence>
<dbReference type="PANTHER" id="PTHR24220">
    <property type="entry name" value="IMPORT ATP-BINDING PROTEIN"/>
    <property type="match status" value="1"/>
</dbReference>
<dbReference type="GO" id="GO:0016887">
    <property type="term" value="F:ATP hydrolysis activity"/>
    <property type="evidence" value="ECO:0007669"/>
    <property type="project" value="InterPro"/>
</dbReference>
<name>A0AAW4N0G2_9FIRM</name>
<keyword evidence="6" id="KW-1185">Reference proteome</keyword>
<dbReference type="InterPro" id="IPR017871">
    <property type="entry name" value="ABC_transporter-like_CS"/>
</dbReference>
<feature type="transmembrane region" description="Helical" evidence="1">
    <location>
        <begin position="579"/>
        <end position="598"/>
    </location>
</feature>
<keyword evidence="3" id="KW-0547">Nucleotide-binding</keyword>
<dbReference type="EMBL" id="JAHOEF010000094">
    <property type="protein sequence ID" value="MBV3383592.1"/>
    <property type="molecule type" value="Genomic_DNA"/>
</dbReference>
<dbReference type="GO" id="GO:0022857">
    <property type="term" value="F:transmembrane transporter activity"/>
    <property type="evidence" value="ECO:0007669"/>
    <property type="project" value="TreeGrafter"/>
</dbReference>
<dbReference type="SMART" id="SM00382">
    <property type="entry name" value="AAA"/>
    <property type="match status" value="1"/>
</dbReference>
<sequence length="702" mass="80727">MRCIKVIEIKNLNISFGDKVILNNASFHTSPGVLTIIRGKSGSGKSTFLKAFQFAYECEYIYEGQRIDELDPDSRQQFIYDHMVNVPQIPLFIEGMTIEEHIKQLVKLGYQRNDTYEEKFGIASLKKKYPRNLSGGEKTRVAICLAIMSQPEILILDEPTAALDASYAIEMIKYLKEYAEEGHYVIVATHDKRMIEEADVLYKVDQTLILEKENKRETSLISQIPHNHKLFNLRFSHRTFRIVMNILVAFTMIICAYSYSIYGHYNESYEQKINTIASRDLTVYKEKMSNDYYSYDGSEFPMTQSDYKKIKSVKSIENVNWRYEKEYDDVMMHGLDTETQLKYQEAKLTGKKCNQTISLGSMQVYGDEDDYTNLTVKHNDNKGVYISNQLLSNQDVSVDSINMDDLKLKFYLPIPMYDASGITQTGIDLEGSEYVDVNTVLVDLVEVELPVRGILKEGTEISSNSYNGTGSIYVPRSVVNQYRKTYHATQSKVLYGVPGAEGTDYKYYEGSLPSTYTMSDVDQVVVETPWKPGAYTVRVDSLKNIDQVTKQLEKLGFNVEGAFVDNSAINKLLSNNKQVLIQFMIIVFVLLYGFYFYLKYLILKEEKQTRDFLYNLGFTTKRISKSFSLTYIKNSLILAVLGIVLLEVFIEFVIRIHIYSLIIPVTKMLILLFFTAAFIIEFFIPTLIQMIMKKSKGTVMNR</sequence>
<dbReference type="InterPro" id="IPR015854">
    <property type="entry name" value="ABC_transpr_LolD-like"/>
</dbReference>
<keyword evidence="1" id="KW-0812">Transmembrane</keyword>
<organism evidence="3 5">
    <name type="scientific">Catenibacterium mitsuokai</name>
    <dbReference type="NCBI Taxonomy" id="100886"/>
    <lineage>
        <taxon>Bacteria</taxon>
        <taxon>Bacillati</taxon>
        <taxon>Bacillota</taxon>
        <taxon>Erysipelotrichia</taxon>
        <taxon>Erysipelotrichales</taxon>
        <taxon>Coprobacillaceae</taxon>
        <taxon>Catenibacterium</taxon>
    </lineage>
</organism>
<evidence type="ECO:0000313" key="5">
    <source>
        <dbReference type="Proteomes" id="UP001196408"/>
    </source>
</evidence>
<feature type="transmembrane region" description="Helical" evidence="1">
    <location>
        <begin position="242"/>
        <end position="262"/>
    </location>
</feature>
<dbReference type="Proteomes" id="UP001197492">
    <property type="component" value="Unassembled WGS sequence"/>
</dbReference>
<evidence type="ECO:0000313" key="6">
    <source>
        <dbReference type="Proteomes" id="UP001197492"/>
    </source>
</evidence>
<keyword evidence="1" id="KW-1133">Transmembrane helix</keyword>
<dbReference type="InterPro" id="IPR003439">
    <property type="entry name" value="ABC_transporter-like_ATP-bd"/>
</dbReference>
<dbReference type="AlphaFoldDB" id="A0AAW4N0G2"/>
<feature type="domain" description="ABC transporter" evidence="2">
    <location>
        <begin position="7"/>
        <end position="237"/>
    </location>
</feature>
<dbReference type="EMBL" id="JAHOEL010000094">
    <property type="protein sequence ID" value="MBV3393622.1"/>
    <property type="molecule type" value="Genomic_DNA"/>
</dbReference>
<keyword evidence="3" id="KW-0067">ATP-binding</keyword>
<dbReference type="Proteomes" id="UP001196408">
    <property type="component" value="Unassembled WGS sequence"/>
</dbReference>
<dbReference type="InterPro" id="IPR003593">
    <property type="entry name" value="AAA+_ATPase"/>
</dbReference>
<proteinExistence type="predicted"/>
<evidence type="ECO:0000256" key="1">
    <source>
        <dbReference type="SAM" id="Phobius"/>
    </source>
</evidence>
<reference evidence="3 6" key="1">
    <citation type="submission" date="2021-06" db="EMBL/GenBank/DDBJ databases">
        <title>Collection of gut derived symbiotic bacterial strains cultured from healthy donors.</title>
        <authorList>
            <person name="Lin H."/>
            <person name="Littmann E."/>
            <person name="Pamer E.G."/>
        </authorList>
    </citation>
    <scope>NUCLEOTIDE SEQUENCE</scope>
    <source>
        <strain evidence="4 6">MSK.21.70</strain>
        <strain evidence="3">MSK.21.82</strain>
    </source>
</reference>
<protein>
    <submittedName>
        <fullName evidence="3">ATP-binding cassette domain-containing protein</fullName>
    </submittedName>
</protein>
<dbReference type="Pfam" id="PF00005">
    <property type="entry name" value="ABC_tran"/>
    <property type="match status" value="1"/>
</dbReference>
<keyword evidence="1" id="KW-0472">Membrane</keyword>
<comment type="caution">
    <text evidence="3">The sequence shown here is derived from an EMBL/GenBank/DDBJ whole genome shotgun (WGS) entry which is preliminary data.</text>
</comment>
<dbReference type="PROSITE" id="PS00211">
    <property type="entry name" value="ABC_TRANSPORTER_1"/>
    <property type="match status" value="1"/>
</dbReference>
<evidence type="ECO:0000259" key="2">
    <source>
        <dbReference type="PROSITE" id="PS50893"/>
    </source>
</evidence>
<evidence type="ECO:0000313" key="4">
    <source>
        <dbReference type="EMBL" id="MBV3393622.1"/>
    </source>
</evidence>
<accession>A0AAW4N0G2</accession>